<name>A0A1R4H993_9GAMM</name>
<protein>
    <submittedName>
        <fullName evidence="1">Uncharacterized protein</fullName>
    </submittedName>
</protein>
<evidence type="ECO:0000313" key="2">
    <source>
        <dbReference type="Proteomes" id="UP000195667"/>
    </source>
</evidence>
<keyword evidence="2" id="KW-1185">Reference proteome</keyword>
<proteinExistence type="predicted"/>
<dbReference type="AlphaFoldDB" id="A0A1R4H993"/>
<organism evidence="1 2">
    <name type="scientific">Crenothrix polyspora</name>
    <dbReference type="NCBI Taxonomy" id="360316"/>
    <lineage>
        <taxon>Bacteria</taxon>
        <taxon>Pseudomonadati</taxon>
        <taxon>Pseudomonadota</taxon>
        <taxon>Gammaproteobacteria</taxon>
        <taxon>Methylococcales</taxon>
        <taxon>Crenotrichaceae</taxon>
        <taxon>Crenothrix</taxon>
    </lineage>
</organism>
<accession>A0A1R4H993</accession>
<evidence type="ECO:0000313" key="1">
    <source>
        <dbReference type="EMBL" id="SJM92450.1"/>
    </source>
</evidence>
<dbReference type="Proteomes" id="UP000195667">
    <property type="component" value="Unassembled WGS sequence"/>
</dbReference>
<dbReference type="EMBL" id="FUKI01000103">
    <property type="protein sequence ID" value="SJM92450.1"/>
    <property type="molecule type" value="Genomic_DNA"/>
</dbReference>
<gene>
    <name evidence="1" type="ORF">CRENPOLYSF1_290010</name>
</gene>
<sequence length="44" mass="5484">MGSFHKIPYMTRFVNLGQKVSDIYKYDRRIYLICCILRKKLWRE</sequence>
<reference evidence="2" key="1">
    <citation type="submission" date="2017-02" db="EMBL/GenBank/DDBJ databases">
        <authorList>
            <person name="Daims H."/>
        </authorList>
    </citation>
    <scope>NUCLEOTIDE SEQUENCE [LARGE SCALE GENOMIC DNA]</scope>
</reference>